<evidence type="ECO:0000256" key="3">
    <source>
        <dbReference type="ARBA" id="ARBA00022475"/>
    </source>
</evidence>
<dbReference type="PROSITE" id="PS50893">
    <property type="entry name" value="ABC_TRANSPORTER_2"/>
    <property type="match status" value="1"/>
</dbReference>
<accession>A0A845GU28</accession>
<feature type="non-terminal residue" evidence="12">
    <location>
        <position position="263"/>
    </location>
</feature>
<evidence type="ECO:0000256" key="8">
    <source>
        <dbReference type="ARBA" id="ARBA00022840"/>
    </source>
</evidence>
<dbReference type="InterPro" id="IPR003593">
    <property type="entry name" value="AAA+_ATPase"/>
</dbReference>
<dbReference type="RefSeq" id="WP_161085739.1">
    <property type="nucleotide sequence ID" value="NZ_WWCX01000053.1"/>
</dbReference>
<dbReference type="EMBL" id="WWCX01000053">
    <property type="protein sequence ID" value="MYM96738.1"/>
    <property type="molecule type" value="Genomic_DNA"/>
</dbReference>
<evidence type="ECO:0000313" key="12">
    <source>
        <dbReference type="EMBL" id="MYM96738.1"/>
    </source>
</evidence>
<dbReference type="SMART" id="SM00382">
    <property type="entry name" value="AAA"/>
    <property type="match status" value="1"/>
</dbReference>
<sequence length="263" mass="27844">MPASLDAAAPALRVSGISKRYPGVVALDHVDLELHAGSVHALAGENGAGKSSLIRVLCGTVAPDGGTMSLAGAAYRPRNPLDAIQSGIRVVHQELLMLEHLTVAENLLFAALPRTRLGLIDRRELNRRAGELLSLVGLEDVSPAQTVHTLGIAQRQLIEIAKALSGASRIIVLDEPTATLTSRESARLLDLIVRLRDSGVAILFVSHHLQELFAVCDRVTVLRNGRTVATEPIAAVTPRKLVNLMAGRDVPALPARVRGGAAP</sequence>
<keyword evidence="5" id="KW-0762">Sugar transport</keyword>
<keyword evidence="7" id="KW-0547">Nucleotide-binding</keyword>
<dbReference type="InterPro" id="IPR003439">
    <property type="entry name" value="ABC_transporter-like_ATP-bd"/>
</dbReference>
<name>A0A845GU28_9BURK</name>
<dbReference type="InterPro" id="IPR027417">
    <property type="entry name" value="P-loop_NTPase"/>
</dbReference>
<dbReference type="PANTHER" id="PTHR43790:SF9">
    <property type="entry name" value="GALACTOFURANOSE TRANSPORTER ATP-BINDING PROTEIN YTFR"/>
    <property type="match status" value="1"/>
</dbReference>
<dbReference type="SUPFAM" id="SSF52540">
    <property type="entry name" value="P-loop containing nucleoside triphosphate hydrolases"/>
    <property type="match status" value="1"/>
</dbReference>
<keyword evidence="8 12" id="KW-0067">ATP-binding</keyword>
<dbReference type="Proteomes" id="UP000447355">
    <property type="component" value="Unassembled WGS sequence"/>
</dbReference>
<evidence type="ECO:0000256" key="6">
    <source>
        <dbReference type="ARBA" id="ARBA00022737"/>
    </source>
</evidence>
<reference evidence="12" key="1">
    <citation type="submission" date="2019-12" db="EMBL/GenBank/DDBJ databases">
        <title>Novel species isolated from a subtropical stream in China.</title>
        <authorList>
            <person name="Lu H."/>
        </authorList>
    </citation>
    <scope>NUCLEOTIDE SEQUENCE [LARGE SCALE GENOMIC DNA]</scope>
    <source>
        <strain evidence="12">FT81W</strain>
    </source>
</reference>
<evidence type="ECO:0000256" key="10">
    <source>
        <dbReference type="ARBA" id="ARBA00023136"/>
    </source>
</evidence>
<evidence type="ECO:0000256" key="2">
    <source>
        <dbReference type="ARBA" id="ARBA00022448"/>
    </source>
</evidence>
<evidence type="ECO:0000259" key="11">
    <source>
        <dbReference type="PROSITE" id="PS50893"/>
    </source>
</evidence>
<dbReference type="CDD" id="cd03216">
    <property type="entry name" value="ABC_Carb_Monos_I"/>
    <property type="match status" value="1"/>
</dbReference>
<dbReference type="Pfam" id="PF00005">
    <property type="entry name" value="ABC_tran"/>
    <property type="match status" value="1"/>
</dbReference>
<keyword evidence="4" id="KW-0997">Cell inner membrane</keyword>
<organism evidence="12 13">
    <name type="scientific">Duganella vulcania</name>
    <dbReference type="NCBI Taxonomy" id="2692166"/>
    <lineage>
        <taxon>Bacteria</taxon>
        <taxon>Pseudomonadati</taxon>
        <taxon>Pseudomonadota</taxon>
        <taxon>Betaproteobacteria</taxon>
        <taxon>Burkholderiales</taxon>
        <taxon>Oxalobacteraceae</taxon>
        <taxon>Telluria group</taxon>
        <taxon>Duganella</taxon>
    </lineage>
</organism>
<dbReference type="Gene3D" id="3.40.50.300">
    <property type="entry name" value="P-loop containing nucleotide triphosphate hydrolases"/>
    <property type="match status" value="1"/>
</dbReference>
<comment type="subcellular location">
    <subcellularLocation>
        <location evidence="1">Cell membrane</location>
        <topology evidence="1">Peripheral membrane protein</topology>
    </subcellularLocation>
</comment>
<keyword evidence="3" id="KW-1003">Cell membrane</keyword>
<evidence type="ECO:0000256" key="4">
    <source>
        <dbReference type="ARBA" id="ARBA00022519"/>
    </source>
</evidence>
<evidence type="ECO:0000256" key="5">
    <source>
        <dbReference type="ARBA" id="ARBA00022597"/>
    </source>
</evidence>
<protein>
    <submittedName>
        <fullName evidence="12">ATP-binding cassette domain-containing protein</fullName>
    </submittedName>
</protein>
<comment type="caution">
    <text evidence="12">The sequence shown here is derived from an EMBL/GenBank/DDBJ whole genome shotgun (WGS) entry which is preliminary data.</text>
</comment>
<dbReference type="InterPro" id="IPR050107">
    <property type="entry name" value="ABC_carbohydrate_import_ATPase"/>
</dbReference>
<dbReference type="AlphaFoldDB" id="A0A845GU28"/>
<dbReference type="FunFam" id="3.40.50.300:FF:000127">
    <property type="entry name" value="Ribose import ATP-binding protein RbsA"/>
    <property type="match status" value="1"/>
</dbReference>
<keyword evidence="10" id="KW-0472">Membrane</keyword>
<dbReference type="GO" id="GO:0005886">
    <property type="term" value="C:plasma membrane"/>
    <property type="evidence" value="ECO:0007669"/>
    <property type="project" value="UniProtKB-SubCell"/>
</dbReference>
<dbReference type="GO" id="GO:0016887">
    <property type="term" value="F:ATP hydrolysis activity"/>
    <property type="evidence" value="ECO:0007669"/>
    <property type="project" value="InterPro"/>
</dbReference>
<keyword evidence="2" id="KW-0813">Transport</keyword>
<evidence type="ECO:0000256" key="1">
    <source>
        <dbReference type="ARBA" id="ARBA00004202"/>
    </source>
</evidence>
<keyword evidence="9" id="KW-1278">Translocase</keyword>
<keyword evidence="6" id="KW-0677">Repeat</keyword>
<evidence type="ECO:0000313" key="13">
    <source>
        <dbReference type="Proteomes" id="UP000447355"/>
    </source>
</evidence>
<feature type="domain" description="ABC transporter" evidence="11">
    <location>
        <begin position="12"/>
        <end position="249"/>
    </location>
</feature>
<proteinExistence type="predicted"/>
<dbReference type="GO" id="GO:0005524">
    <property type="term" value="F:ATP binding"/>
    <property type="evidence" value="ECO:0007669"/>
    <property type="project" value="UniProtKB-KW"/>
</dbReference>
<evidence type="ECO:0000256" key="9">
    <source>
        <dbReference type="ARBA" id="ARBA00022967"/>
    </source>
</evidence>
<gene>
    <name evidence="12" type="ORF">GTP90_23050</name>
</gene>
<evidence type="ECO:0000256" key="7">
    <source>
        <dbReference type="ARBA" id="ARBA00022741"/>
    </source>
</evidence>
<dbReference type="PANTHER" id="PTHR43790">
    <property type="entry name" value="CARBOHYDRATE TRANSPORT ATP-BINDING PROTEIN MG119-RELATED"/>
    <property type="match status" value="1"/>
</dbReference>